<dbReference type="SUPFAM" id="SSF56634">
    <property type="entry name" value="Heme-dependent catalase-like"/>
    <property type="match status" value="1"/>
</dbReference>
<accession>A0A517PBK5</accession>
<evidence type="ECO:0000313" key="2">
    <source>
        <dbReference type="EMBL" id="QDT16749.1"/>
    </source>
</evidence>
<proteinExistence type="predicted"/>
<dbReference type="GO" id="GO:0020037">
    <property type="term" value="F:heme binding"/>
    <property type="evidence" value="ECO:0007669"/>
    <property type="project" value="InterPro"/>
</dbReference>
<dbReference type="KEGG" id="acaf:CA12_28560"/>
<gene>
    <name evidence="2" type="ORF">CA12_28560</name>
</gene>
<organism evidence="2 3">
    <name type="scientific">Alienimonas californiensis</name>
    <dbReference type="NCBI Taxonomy" id="2527989"/>
    <lineage>
        <taxon>Bacteria</taxon>
        <taxon>Pseudomonadati</taxon>
        <taxon>Planctomycetota</taxon>
        <taxon>Planctomycetia</taxon>
        <taxon>Planctomycetales</taxon>
        <taxon>Planctomycetaceae</taxon>
        <taxon>Alienimonas</taxon>
    </lineage>
</organism>
<dbReference type="PANTHER" id="PTHR36195:SF4">
    <property type="entry name" value="DOMAIN PROTEIN, PUTATIVE (AFU_ORTHOLOGUE AFUA_5G01990)-RELATED"/>
    <property type="match status" value="1"/>
</dbReference>
<evidence type="ECO:0000313" key="3">
    <source>
        <dbReference type="Proteomes" id="UP000318741"/>
    </source>
</evidence>
<dbReference type="PANTHER" id="PTHR36195">
    <property type="entry name" value="DOMAIN PROTEIN, PUTATIVE (AFU_ORTHOLOGUE AFUA_5G01990)-RELATED-RELATED"/>
    <property type="match status" value="1"/>
</dbReference>
<protein>
    <submittedName>
        <fullName evidence="2">Catalase</fullName>
    </submittedName>
</protein>
<dbReference type="EMBL" id="CP036265">
    <property type="protein sequence ID" value="QDT16749.1"/>
    <property type="molecule type" value="Genomic_DNA"/>
</dbReference>
<sequence>MIENIPADESDQIDAIVDSTLRQLEIRYPGDERALRAVHAKGHACVRATFKVADELDARYRIGVFATPGIGFDTDIRFSNAAVLVTPDSPDSERGRSHGSRGVALKLHDVIGPRLREEGESDTQDFLMINQPVFAFANVEDYAALSAALERDTETRASNGAGFFSRMPDGTSPPTPLQKRAARTFDIIGRIRSFTAETPENKEDGKPKAFQAPPASPVDNTYFGAAPFQLGENQVMRFRLKPAARSNDLPNVESEDYLREALARRLADTAAGDVIFEFGAQVRSMNELAPDVDIEDASEQWPETIPFVHLATVTIPCQQFSADGQREACEALVFNPWNGLEAHRPLGGINRLRKPVYDASVSARCPHYSRRNVSECPDRQ</sequence>
<dbReference type="AlphaFoldDB" id="A0A517PBK5"/>
<dbReference type="InterPro" id="IPR020835">
    <property type="entry name" value="Catalase_sf"/>
</dbReference>
<name>A0A517PBK5_9PLAN</name>
<dbReference type="RefSeq" id="WP_165700764.1">
    <property type="nucleotide sequence ID" value="NZ_CP036265.1"/>
</dbReference>
<reference evidence="2 3" key="1">
    <citation type="submission" date="2019-02" db="EMBL/GenBank/DDBJ databases">
        <title>Deep-cultivation of Planctomycetes and their phenomic and genomic characterization uncovers novel biology.</title>
        <authorList>
            <person name="Wiegand S."/>
            <person name="Jogler M."/>
            <person name="Boedeker C."/>
            <person name="Pinto D."/>
            <person name="Vollmers J."/>
            <person name="Rivas-Marin E."/>
            <person name="Kohn T."/>
            <person name="Peeters S.H."/>
            <person name="Heuer A."/>
            <person name="Rast P."/>
            <person name="Oberbeckmann S."/>
            <person name="Bunk B."/>
            <person name="Jeske O."/>
            <person name="Meyerdierks A."/>
            <person name="Storesund J.E."/>
            <person name="Kallscheuer N."/>
            <person name="Luecker S."/>
            <person name="Lage O.M."/>
            <person name="Pohl T."/>
            <person name="Merkel B.J."/>
            <person name="Hornburger P."/>
            <person name="Mueller R.-W."/>
            <person name="Bruemmer F."/>
            <person name="Labrenz M."/>
            <person name="Spormann A.M."/>
            <person name="Op den Camp H."/>
            <person name="Overmann J."/>
            <person name="Amann R."/>
            <person name="Jetten M.S.M."/>
            <person name="Mascher T."/>
            <person name="Medema M.H."/>
            <person name="Devos D.P."/>
            <person name="Kaster A.-K."/>
            <person name="Ovreas L."/>
            <person name="Rohde M."/>
            <person name="Galperin M.Y."/>
            <person name="Jogler C."/>
        </authorList>
    </citation>
    <scope>NUCLEOTIDE SEQUENCE [LARGE SCALE GENOMIC DNA]</scope>
    <source>
        <strain evidence="2 3">CA12</strain>
    </source>
</reference>
<dbReference type="Gene3D" id="2.40.180.10">
    <property type="entry name" value="Catalase core domain"/>
    <property type="match status" value="1"/>
</dbReference>
<dbReference type="Proteomes" id="UP000318741">
    <property type="component" value="Chromosome"/>
</dbReference>
<evidence type="ECO:0000256" key="1">
    <source>
        <dbReference type="SAM" id="MobiDB-lite"/>
    </source>
</evidence>
<feature type="region of interest" description="Disordered" evidence="1">
    <location>
        <begin position="196"/>
        <end position="215"/>
    </location>
</feature>
<keyword evidence="3" id="KW-1185">Reference proteome</keyword>